<dbReference type="OrthoDB" id="5183945at2"/>
<reference evidence="1 2" key="1">
    <citation type="submission" date="2018-03" db="EMBL/GenBank/DDBJ databases">
        <title>Genome assembly of novel Miniimonas species PCH200.</title>
        <authorList>
            <person name="Thakur V."/>
            <person name="Kumar V."/>
            <person name="Singh D."/>
        </authorList>
    </citation>
    <scope>NUCLEOTIDE SEQUENCE [LARGE SCALE GENOMIC DNA]</scope>
    <source>
        <strain evidence="1 2">PCH200</strain>
    </source>
</reference>
<dbReference type="RefSeq" id="WP_109229968.1">
    <property type="nucleotide sequence ID" value="NZ_PYHR01000002.1"/>
</dbReference>
<accession>A0A2U1ZX83</accession>
<sequence length="195" mass="20603">MVGERRPVRTAALAAGSLLAVAALVWTTGHESWATWSQGRPLSAAPVEADGSAEVAGITVAFEGVELLGGGLVSRFDDAFEAPEGWELWRASFEVSGVPEEDSPEEEAWEAVGATMHVDASDGRTYTRSDVIPSSVEPDNGWLDPYSLEGGAQTDVVLLPDGVVPQRVRLLPTAETSRYWSFEVDAEEGAGADGG</sequence>
<dbReference type="AlphaFoldDB" id="A0A2U1ZX83"/>
<dbReference type="EMBL" id="PYHR01000002">
    <property type="protein sequence ID" value="PWD51589.1"/>
    <property type="molecule type" value="Genomic_DNA"/>
</dbReference>
<proteinExistence type="predicted"/>
<protein>
    <submittedName>
        <fullName evidence="1">Uncharacterized protein</fullName>
    </submittedName>
</protein>
<evidence type="ECO:0000313" key="2">
    <source>
        <dbReference type="Proteomes" id="UP000245166"/>
    </source>
</evidence>
<keyword evidence="2" id="KW-1185">Reference proteome</keyword>
<name>A0A2U1ZX83_9MICO</name>
<gene>
    <name evidence="1" type="ORF">C8046_13990</name>
</gene>
<organism evidence="1 2">
    <name type="scientific">Serinibacter arcticus</name>
    <dbReference type="NCBI Taxonomy" id="1655435"/>
    <lineage>
        <taxon>Bacteria</taxon>
        <taxon>Bacillati</taxon>
        <taxon>Actinomycetota</taxon>
        <taxon>Actinomycetes</taxon>
        <taxon>Micrococcales</taxon>
        <taxon>Beutenbergiaceae</taxon>
        <taxon>Serinibacter</taxon>
    </lineage>
</organism>
<evidence type="ECO:0000313" key="1">
    <source>
        <dbReference type="EMBL" id="PWD51589.1"/>
    </source>
</evidence>
<comment type="caution">
    <text evidence="1">The sequence shown here is derived from an EMBL/GenBank/DDBJ whole genome shotgun (WGS) entry which is preliminary data.</text>
</comment>
<dbReference type="Proteomes" id="UP000245166">
    <property type="component" value="Unassembled WGS sequence"/>
</dbReference>